<accession>A0AAP0QW67</accession>
<dbReference type="Proteomes" id="UP001428341">
    <property type="component" value="Unassembled WGS sequence"/>
</dbReference>
<dbReference type="InterPro" id="IPR004158">
    <property type="entry name" value="DUF247_pln"/>
</dbReference>
<organism evidence="2 3">
    <name type="scientific">Citrus x changshan-huyou</name>
    <dbReference type="NCBI Taxonomy" id="2935761"/>
    <lineage>
        <taxon>Eukaryota</taxon>
        <taxon>Viridiplantae</taxon>
        <taxon>Streptophyta</taxon>
        <taxon>Embryophyta</taxon>
        <taxon>Tracheophyta</taxon>
        <taxon>Spermatophyta</taxon>
        <taxon>Magnoliopsida</taxon>
        <taxon>eudicotyledons</taxon>
        <taxon>Gunneridae</taxon>
        <taxon>Pentapetalae</taxon>
        <taxon>rosids</taxon>
        <taxon>malvids</taxon>
        <taxon>Sapindales</taxon>
        <taxon>Rutaceae</taxon>
        <taxon>Aurantioideae</taxon>
        <taxon>Citrus</taxon>
    </lineage>
</organism>
<protein>
    <submittedName>
        <fullName evidence="2">Uncharacterized protein</fullName>
    </submittedName>
</protein>
<dbReference type="PANTHER" id="PTHR31170">
    <property type="entry name" value="BNAC04G53230D PROTEIN"/>
    <property type="match status" value="1"/>
</dbReference>
<proteinExistence type="predicted"/>
<evidence type="ECO:0000256" key="1">
    <source>
        <dbReference type="SAM" id="Phobius"/>
    </source>
</evidence>
<keyword evidence="1" id="KW-1133">Transmembrane helix</keyword>
<evidence type="ECO:0000313" key="3">
    <source>
        <dbReference type="Proteomes" id="UP001428341"/>
    </source>
</evidence>
<keyword evidence="1" id="KW-0812">Transmembrane</keyword>
<dbReference type="Pfam" id="PF03140">
    <property type="entry name" value="DUF247"/>
    <property type="match status" value="1"/>
</dbReference>
<feature type="transmembrane region" description="Helical" evidence="1">
    <location>
        <begin position="405"/>
        <end position="430"/>
    </location>
</feature>
<gene>
    <name evidence="2" type="ORF">WN944_009401</name>
</gene>
<dbReference type="EMBL" id="JBCGBO010000002">
    <property type="protein sequence ID" value="KAK9220977.1"/>
    <property type="molecule type" value="Genomic_DNA"/>
</dbReference>
<dbReference type="PANTHER" id="PTHR31170:SF25">
    <property type="entry name" value="BNAA09G04570D PROTEIN"/>
    <property type="match status" value="1"/>
</dbReference>
<keyword evidence="1" id="KW-0472">Membrane</keyword>
<evidence type="ECO:0000313" key="2">
    <source>
        <dbReference type="EMBL" id="KAK9220977.1"/>
    </source>
</evidence>
<name>A0AAP0QW67_9ROSI</name>
<reference evidence="2 3" key="1">
    <citation type="submission" date="2024-05" db="EMBL/GenBank/DDBJ databases">
        <title>Haplotype-resolved chromosome-level genome assembly of Huyou (Citrus changshanensis).</title>
        <authorList>
            <person name="Miao C."/>
            <person name="Chen W."/>
            <person name="Wu Y."/>
            <person name="Wang L."/>
            <person name="Zhao S."/>
            <person name="Grierson D."/>
            <person name="Xu C."/>
            <person name="Chen K."/>
        </authorList>
    </citation>
    <scope>NUCLEOTIDE SEQUENCE [LARGE SCALE GENOMIC DNA]</scope>
    <source>
        <strain evidence="2">01-14</strain>
        <tissue evidence="2">Leaf</tissue>
    </source>
</reference>
<sequence>MDSNKDHAAIDIKLAESLSKKFKTLHYPSSKECCIYRVPQSQRCLNPSDYTPHIVSIGPLHHGNEELKAMEDNKLRYLHHFLQRTKVSMPEFVASIRKTEARLRNCYAETIDIESDEFVAMILVDAVFLIELFLRKYKGDFRTDDDPLFGESELSFLGIQMRFDLYLEENQLPLFILNELFDLAKTATYGDIYSEICLITIIRFFFSKDSSFLPIGDTNLIDTHFSKAKHFLDLIILCLRPSSQSRDKRRFNYQNIPGIKELHQAGVEFDSGPGRSQSRLHITFENGRLIIPSFTAFGGRTERLYRNILTFENMQGYPRYFNDYVALLCFLIRTPKDADLLIQNGIIGLGDSERMSSVLQSLKKSCIMGSDFQYANVVTDLLHYCKLEWHGWTATLKQNYFNTPWASISVIAGVVLLILTVVQTVCSLIAL</sequence>
<comment type="caution">
    <text evidence="2">The sequence shown here is derived from an EMBL/GenBank/DDBJ whole genome shotgun (WGS) entry which is preliminary data.</text>
</comment>
<keyword evidence="3" id="KW-1185">Reference proteome</keyword>
<dbReference type="AlphaFoldDB" id="A0AAP0QW67"/>